<keyword evidence="3" id="KW-0804">Transcription</keyword>
<reference evidence="7" key="1">
    <citation type="submission" date="2020-07" db="EMBL/GenBank/DDBJ databases">
        <title>Huge and variable diversity of episymbiotic CPR bacteria and DPANN archaea in groundwater ecosystems.</title>
        <authorList>
            <person name="He C.Y."/>
            <person name="Keren R."/>
            <person name="Whittaker M."/>
            <person name="Farag I.F."/>
            <person name="Doudna J."/>
            <person name="Cate J.H.D."/>
            <person name="Banfield J.F."/>
        </authorList>
    </citation>
    <scope>NUCLEOTIDE SEQUENCE</scope>
    <source>
        <strain evidence="7">NC_groundwater_1664_Pr3_B-0.1um_52_9</strain>
    </source>
</reference>
<evidence type="ECO:0000313" key="8">
    <source>
        <dbReference type="Proteomes" id="UP000807825"/>
    </source>
</evidence>
<organism evidence="7 8">
    <name type="scientific">Desulfomonile tiedjei</name>
    <dbReference type="NCBI Taxonomy" id="2358"/>
    <lineage>
        <taxon>Bacteria</taxon>
        <taxon>Pseudomonadati</taxon>
        <taxon>Thermodesulfobacteriota</taxon>
        <taxon>Desulfomonilia</taxon>
        <taxon>Desulfomonilales</taxon>
        <taxon>Desulfomonilaceae</taxon>
        <taxon>Desulfomonile</taxon>
    </lineage>
</organism>
<name>A0A9D6V7B1_9BACT</name>
<evidence type="ECO:0000256" key="1">
    <source>
        <dbReference type="ARBA" id="ARBA00023015"/>
    </source>
</evidence>
<dbReference type="InterPro" id="IPR035965">
    <property type="entry name" value="PAS-like_dom_sf"/>
</dbReference>
<dbReference type="Proteomes" id="UP000807825">
    <property type="component" value="Unassembled WGS sequence"/>
</dbReference>
<dbReference type="Pfam" id="PF00196">
    <property type="entry name" value="GerE"/>
    <property type="match status" value="1"/>
</dbReference>
<dbReference type="Gene3D" id="1.10.10.10">
    <property type="entry name" value="Winged helix-like DNA-binding domain superfamily/Winged helix DNA-binding domain"/>
    <property type="match status" value="1"/>
</dbReference>
<dbReference type="SUPFAM" id="SSF55785">
    <property type="entry name" value="PYP-like sensor domain (PAS domain)"/>
    <property type="match status" value="2"/>
</dbReference>
<dbReference type="SMART" id="SM00421">
    <property type="entry name" value="HTH_LUXR"/>
    <property type="match status" value="1"/>
</dbReference>
<dbReference type="AlphaFoldDB" id="A0A9D6V7B1"/>
<dbReference type="SMART" id="SM00086">
    <property type="entry name" value="PAC"/>
    <property type="match status" value="2"/>
</dbReference>
<dbReference type="SUPFAM" id="SSF46894">
    <property type="entry name" value="C-terminal effector domain of the bipartite response regulators"/>
    <property type="match status" value="1"/>
</dbReference>
<feature type="domain" description="PAC" evidence="6">
    <location>
        <begin position="230"/>
        <end position="282"/>
    </location>
</feature>
<dbReference type="PANTHER" id="PTHR44688">
    <property type="entry name" value="DNA-BINDING TRANSCRIPTIONAL ACTIVATOR DEVR_DOSR"/>
    <property type="match status" value="1"/>
</dbReference>
<dbReference type="EMBL" id="JACRDE010000458">
    <property type="protein sequence ID" value="MBI5251291.1"/>
    <property type="molecule type" value="Genomic_DNA"/>
</dbReference>
<keyword evidence="4" id="KW-0175">Coiled coil</keyword>
<dbReference type="NCBIfam" id="TIGR00229">
    <property type="entry name" value="sensory_box"/>
    <property type="match status" value="2"/>
</dbReference>
<dbReference type="InterPro" id="IPR001610">
    <property type="entry name" value="PAC"/>
</dbReference>
<evidence type="ECO:0000256" key="2">
    <source>
        <dbReference type="ARBA" id="ARBA00023125"/>
    </source>
</evidence>
<evidence type="ECO:0000313" key="7">
    <source>
        <dbReference type="EMBL" id="MBI5251291.1"/>
    </source>
</evidence>
<proteinExistence type="predicted"/>
<accession>A0A9D6V7B1</accession>
<evidence type="ECO:0000259" key="5">
    <source>
        <dbReference type="PROSITE" id="PS50043"/>
    </source>
</evidence>
<dbReference type="PANTHER" id="PTHR44688:SF16">
    <property type="entry name" value="DNA-BINDING TRANSCRIPTIONAL ACTIVATOR DEVR_DOSR"/>
    <property type="match status" value="1"/>
</dbReference>
<keyword evidence="2" id="KW-0238">DNA-binding</keyword>
<dbReference type="InterPro" id="IPR036388">
    <property type="entry name" value="WH-like_DNA-bd_sf"/>
</dbReference>
<dbReference type="PROSITE" id="PS50043">
    <property type="entry name" value="HTH_LUXR_2"/>
    <property type="match status" value="1"/>
</dbReference>
<dbReference type="GO" id="GO:0006355">
    <property type="term" value="P:regulation of DNA-templated transcription"/>
    <property type="evidence" value="ECO:0007669"/>
    <property type="project" value="InterPro"/>
</dbReference>
<dbReference type="InterPro" id="IPR000792">
    <property type="entry name" value="Tscrpt_reg_LuxR_C"/>
</dbReference>
<feature type="coiled-coil region" evidence="4">
    <location>
        <begin position="6"/>
        <end position="43"/>
    </location>
</feature>
<dbReference type="CDD" id="cd06170">
    <property type="entry name" value="LuxR_C_like"/>
    <property type="match status" value="1"/>
</dbReference>
<dbReference type="InterPro" id="IPR000700">
    <property type="entry name" value="PAS-assoc_C"/>
</dbReference>
<dbReference type="InterPro" id="IPR000014">
    <property type="entry name" value="PAS"/>
</dbReference>
<evidence type="ECO:0000259" key="6">
    <source>
        <dbReference type="PROSITE" id="PS50113"/>
    </source>
</evidence>
<dbReference type="Pfam" id="PF13426">
    <property type="entry name" value="PAS_9"/>
    <property type="match status" value="2"/>
</dbReference>
<dbReference type="PRINTS" id="PR00038">
    <property type="entry name" value="HTHLUXR"/>
</dbReference>
<comment type="caution">
    <text evidence="7">The sequence shown here is derived from an EMBL/GenBank/DDBJ whole genome shotgun (WGS) entry which is preliminary data.</text>
</comment>
<dbReference type="CDD" id="cd00130">
    <property type="entry name" value="PAS"/>
    <property type="match status" value="1"/>
</dbReference>
<protein>
    <submittedName>
        <fullName evidence="7">PAS domain S-box protein</fullName>
    </submittedName>
</protein>
<evidence type="ECO:0000256" key="3">
    <source>
        <dbReference type="ARBA" id="ARBA00023163"/>
    </source>
</evidence>
<sequence length="456" mass="52430">MDKQTYQELERRVQELAGTESKLRELENTYRCLEECLAEAQVMCDLGSNASNMNSTFEQVFDSKVEEIQGRTIPDIAREEKALTTGSIRAALAGKAKPLMTRRFTKDGEALDVTITGARFYDSERNAAGLIAILRNVTGTHDLEAASKKGLGKSLSRRQYQKLFQRHSEGLAIVDFKGTCFQINSRLASIVGLKGRDIHSLREWRQIEQLKQLFDNPFLWKLTHRHGRIRNYETPYIKPDGTQIWLLMHGSLLKTDSDGNRTMMLSVADVTRRKRNAEQADRSSRLLTAYCACLENELTERIRDVEVSRNDLAKHILNLEKVNDAMRTMMTRVQEQKKELQTRIHHNLSLTVLPLIEYLREAKMPESGAHMLDVLEFNIHHITSQFGVKILNHHVKLSPREIQICHMMRAGKDSREIAESLGLTYETVIVHRKNIRKKLGLNRKRQNLAGYIKEHM</sequence>
<evidence type="ECO:0000256" key="4">
    <source>
        <dbReference type="SAM" id="Coils"/>
    </source>
</evidence>
<gene>
    <name evidence="7" type="ORF">HY912_17520</name>
</gene>
<dbReference type="GO" id="GO:0003677">
    <property type="term" value="F:DNA binding"/>
    <property type="evidence" value="ECO:0007669"/>
    <property type="project" value="UniProtKB-KW"/>
</dbReference>
<feature type="domain" description="HTH luxR-type" evidence="5">
    <location>
        <begin position="390"/>
        <end position="455"/>
    </location>
</feature>
<dbReference type="InterPro" id="IPR016032">
    <property type="entry name" value="Sig_transdc_resp-reg_C-effctor"/>
</dbReference>
<keyword evidence="1" id="KW-0805">Transcription regulation</keyword>
<dbReference type="Gene3D" id="3.30.450.20">
    <property type="entry name" value="PAS domain"/>
    <property type="match status" value="2"/>
</dbReference>
<dbReference type="PROSITE" id="PS00622">
    <property type="entry name" value="HTH_LUXR_1"/>
    <property type="match status" value="1"/>
</dbReference>
<dbReference type="PROSITE" id="PS50113">
    <property type="entry name" value="PAC"/>
    <property type="match status" value="1"/>
</dbReference>